<dbReference type="InterPro" id="IPR041988">
    <property type="entry name" value="Ribosomal_uL24_KOW"/>
</dbReference>
<evidence type="ECO:0000256" key="6">
    <source>
        <dbReference type="SAM" id="MobiDB-lite"/>
    </source>
</evidence>
<dbReference type="EMBL" id="LCPV01000048">
    <property type="protein sequence ID" value="KKW05850.1"/>
    <property type="molecule type" value="Genomic_DNA"/>
</dbReference>
<dbReference type="InterPro" id="IPR005824">
    <property type="entry name" value="KOW"/>
</dbReference>
<dbReference type="SUPFAM" id="SSF50104">
    <property type="entry name" value="Translation proteins SH3-like domain"/>
    <property type="match status" value="1"/>
</dbReference>
<evidence type="ECO:0000256" key="5">
    <source>
        <dbReference type="ARBA" id="ARBA00035478"/>
    </source>
</evidence>
<dbReference type="GO" id="GO:0006412">
    <property type="term" value="P:translation"/>
    <property type="evidence" value="ECO:0007669"/>
    <property type="project" value="InterPro"/>
</dbReference>
<dbReference type="GO" id="GO:1990904">
    <property type="term" value="C:ribonucleoprotein complex"/>
    <property type="evidence" value="ECO:0007669"/>
    <property type="project" value="UniProtKB-KW"/>
</dbReference>
<dbReference type="InterPro" id="IPR008991">
    <property type="entry name" value="Translation_prot_SH3-like_sf"/>
</dbReference>
<accession>A0A0G1VHX6</accession>
<name>A0A0G1VHX6_9BACT</name>
<dbReference type="AlphaFoldDB" id="A0A0G1VHX6"/>
<dbReference type="InterPro" id="IPR003256">
    <property type="entry name" value="Ribosomal_uL24"/>
</dbReference>
<dbReference type="Pfam" id="PF17136">
    <property type="entry name" value="ribosomal_L24"/>
    <property type="match status" value="1"/>
</dbReference>
<feature type="domain" description="KOW" evidence="7">
    <location>
        <begin position="2"/>
        <end position="29"/>
    </location>
</feature>
<dbReference type="SMART" id="SM00739">
    <property type="entry name" value="KOW"/>
    <property type="match status" value="1"/>
</dbReference>
<keyword evidence="2 8" id="KW-0689">Ribosomal protein</keyword>
<dbReference type="Proteomes" id="UP000034589">
    <property type="component" value="Unassembled WGS sequence"/>
</dbReference>
<evidence type="ECO:0000256" key="2">
    <source>
        <dbReference type="ARBA" id="ARBA00022980"/>
    </source>
</evidence>
<gene>
    <name evidence="8" type="ORF">UY39_C0048G0001</name>
</gene>
<evidence type="ECO:0000256" key="1">
    <source>
        <dbReference type="ARBA" id="ARBA00010618"/>
    </source>
</evidence>
<organism evidence="8 9">
    <name type="scientific">Candidatus Kaiserbacteria bacterium GW2011_GWC2_49_12</name>
    <dbReference type="NCBI Taxonomy" id="1618675"/>
    <lineage>
        <taxon>Bacteria</taxon>
        <taxon>Candidatus Kaiseribacteriota</taxon>
    </lineage>
</organism>
<dbReference type="GO" id="GO:0005840">
    <property type="term" value="C:ribosome"/>
    <property type="evidence" value="ECO:0007669"/>
    <property type="project" value="UniProtKB-KW"/>
</dbReference>
<feature type="non-terminal residue" evidence="8">
    <location>
        <position position="66"/>
    </location>
</feature>
<sequence>MKLRKGDKVIVIAGKDKGRSSTIVRVLPSKNMIVLDGLNIVKRHRRATQSTRKGQIVDKSMPVHVS</sequence>
<protein>
    <recommendedName>
        <fullName evidence="4">Large ribosomal subunit protein uL24</fullName>
    </recommendedName>
    <alternativeName>
        <fullName evidence="5">50S ribosomal protein L24</fullName>
    </alternativeName>
</protein>
<evidence type="ECO:0000313" key="8">
    <source>
        <dbReference type="EMBL" id="KKW05850.1"/>
    </source>
</evidence>
<keyword evidence="3" id="KW-0687">Ribonucleoprotein</keyword>
<dbReference type="GO" id="GO:0003735">
    <property type="term" value="F:structural constituent of ribosome"/>
    <property type="evidence" value="ECO:0007669"/>
    <property type="project" value="InterPro"/>
</dbReference>
<evidence type="ECO:0000256" key="3">
    <source>
        <dbReference type="ARBA" id="ARBA00023274"/>
    </source>
</evidence>
<proteinExistence type="inferred from homology"/>
<evidence type="ECO:0000256" key="4">
    <source>
        <dbReference type="ARBA" id="ARBA00035206"/>
    </source>
</evidence>
<dbReference type="Gene3D" id="2.30.30.30">
    <property type="match status" value="1"/>
</dbReference>
<evidence type="ECO:0000259" key="7">
    <source>
        <dbReference type="SMART" id="SM00739"/>
    </source>
</evidence>
<reference evidence="8 9" key="1">
    <citation type="journal article" date="2015" name="Nature">
        <title>rRNA introns, odd ribosomes, and small enigmatic genomes across a large radiation of phyla.</title>
        <authorList>
            <person name="Brown C.T."/>
            <person name="Hug L.A."/>
            <person name="Thomas B.C."/>
            <person name="Sharon I."/>
            <person name="Castelle C.J."/>
            <person name="Singh A."/>
            <person name="Wilkins M.J."/>
            <person name="Williams K.H."/>
            <person name="Banfield J.F."/>
        </authorList>
    </citation>
    <scope>NUCLEOTIDE SEQUENCE [LARGE SCALE GENOMIC DNA]</scope>
</reference>
<dbReference type="InterPro" id="IPR014722">
    <property type="entry name" value="Rib_uL2_dom2"/>
</dbReference>
<feature type="region of interest" description="Disordered" evidence="6">
    <location>
        <begin position="46"/>
        <end position="66"/>
    </location>
</feature>
<evidence type="ECO:0000313" key="9">
    <source>
        <dbReference type="Proteomes" id="UP000034589"/>
    </source>
</evidence>
<dbReference type="InterPro" id="IPR057264">
    <property type="entry name" value="Ribosomal_uL24_C"/>
</dbReference>
<dbReference type="PANTHER" id="PTHR12903">
    <property type="entry name" value="MITOCHONDRIAL RIBOSOMAL PROTEIN L24"/>
    <property type="match status" value="1"/>
</dbReference>
<comment type="similarity">
    <text evidence="1">Belongs to the universal ribosomal protein uL24 family.</text>
</comment>
<dbReference type="CDD" id="cd06089">
    <property type="entry name" value="KOW_RPL26"/>
    <property type="match status" value="1"/>
</dbReference>
<dbReference type="Pfam" id="PF00467">
    <property type="entry name" value="KOW"/>
    <property type="match status" value="1"/>
</dbReference>
<dbReference type="GO" id="GO:0003723">
    <property type="term" value="F:RNA binding"/>
    <property type="evidence" value="ECO:0007669"/>
    <property type="project" value="InterPro"/>
</dbReference>
<dbReference type="NCBIfam" id="TIGR01079">
    <property type="entry name" value="rplX_bact"/>
    <property type="match status" value="1"/>
</dbReference>
<comment type="caution">
    <text evidence="8">The sequence shown here is derived from an EMBL/GenBank/DDBJ whole genome shotgun (WGS) entry which is preliminary data.</text>
</comment>